<dbReference type="STRING" id="498292.SAMN05660845_1298"/>
<sequence>MKTIIYTLGIIALLLTFSSCTVEEVIANATNQTTTEVGSDIDPPIPAPKPM</sequence>
<dbReference type="PROSITE" id="PS51257">
    <property type="entry name" value="PROKAR_LIPOPROTEIN"/>
    <property type="match status" value="1"/>
</dbReference>
<proteinExistence type="predicted"/>
<reference evidence="2" key="1">
    <citation type="submission" date="2016-10" db="EMBL/GenBank/DDBJ databases">
        <authorList>
            <person name="Varghese N."/>
            <person name="Submissions S."/>
        </authorList>
    </citation>
    <scope>NUCLEOTIDE SEQUENCE [LARGE SCALE GENOMIC DNA]</scope>
    <source>
        <strain evidence="2">DSM 21789</strain>
    </source>
</reference>
<accession>A0A1I0XL62</accession>
<dbReference type="AlphaFoldDB" id="A0A1I0XL62"/>
<name>A0A1I0XL62_9FLAO</name>
<evidence type="ECO:0008006" key="3">
    <source>
        <dbReference type="Google" id="ProtNLM"/>
    </source>
</evidence>
<organism evidence="1 2">
    <name type="scientific">Flavobacterium swingsii</name>
    <dbReference type="NCBI Taxonomy" id="498292"/>
    <lineage>
        <taxon>Bacteria</taxon>
        <taxon>Pseudomonadati</taxon>
        <taxon>Bacteroidota</taxon>
        <taxon>Flavobacteriia</taxon>
        <taxon>Flavobacteriales</taxon>
        <taxon>Flavobacteriaceae</taxon>
        <taxon>Flavobacterium</taxon>
    </lineage>
</organism>
<dbReference type="Proteomes" id="UP000199604">
    <property type="component" value="Unassembled WGS sequence"/>
</dbReference>
<evidence type="ECO:0000313" key="2">
    <source>
        <dbReference type="Proteomes" id="UP000199604"/>
    </source>
</evidence>
<dbReference type="EMBL" id="FOJT01000003">
    <property type="protein sequence ID" value="SFB01156.1"/>
    <property type="molecule type" value="Genomic_DNA"/>
</dbReference>
<keyword evidence="2" id="KW-1185">Reference proteome</keyword>
<dbReference type="RefSeq" id="WP_167357308.1">
    <property type="nucleotide sequence ID" value="NZ_FOJT01000003.1"/>
</dbReference>
<gene>
    <name evidence="1" type="ORF">SAMN05660845_1298</name>
</gene>
<evidence type="ECO:0000313" key="1">
    <source>
        <dbReference type="EMBL" id="SFB01156.1"/>
    </source>
</evidence>
<protein>
    <recommendedName>
        <fullName evidence="3">Lipoprotein</fullName>
    </recommendedName>
</protein>